<protein>
    <submittedName>
        <fullName evidence="2">Uncharacterized protein</fullName>
    </submittedName>
</protein>
<feature type="transmembrane region" description="Helical" evidence="1">
    <location>
        <begin position="90"/>
        <end position="111"/>
    </location>
</feature>
<organism evidence="2 3">
    <name type="scientific">Nocardioides cavernae</name>
    <dbReference type="NCBI Taxonomy" id="1921566"/>
    <lineage>
        <taxon>Bacteria</taxon>
        <taxon>Bacillati</taxon>
        <taxon>Actinomycetota</taxon>
        <taxon>Actinomycetes</taxon>
        <taxon>Propionibacteriales</taxon>
        <taxon>Nocardioidaceae</taxon>
        <taxon>Nocardioides</taxon>
    </lineage>
</organism>
<gene>
    <name evidence="2" type="ORF">IEZ26_16880</name>
</gene>
<dbReference type="EMBL" id="JACXYZ010000002">
    <property type="protein sequence ID" value="MBD3926303.1"/>
    <property type="molecule type" value="Genomic_DNA"/>
</dbReference>
<evidence type="ECO:0000256" key="1">
    <source>
        <dbReference type="SAM" id="Phobius"/>
    </source>
</evidence>
<keyword evidence="1" id="KW-1133">Transmembrane helix</keyword>
<keyword evidence="1" id="KW-0812">Transmembrane</keyword>
<feature type="transmembrane region" description="Helical" evidence="1">
    <location>
        <begin position="20"/>
        <end position="38"/>
    </location>
</feature>
<proteinExistence type="predicted"/>
<keyword evidence="3" id="KW-1185">Reference proteome</keyword>
<dbReference type="RefSeq" id="WP_191196129.1">
    <property type="nucleotide sequence ID" value="NZ_JACXYZ010000002.1"/>
</dbReference>
<reference evidence="2 3" key="1">
    <citation type="submission" date="2020-09" db="EMBL/GenBank/DDBJ databases">
        <title>novel species in genus Nocardioides.</title>
        <authorList>
            <person name="Zhang G."/>
        </authorList>
    </citation>
    <scope>NUCLEOTIDE SEQUENCE [LARGE SCALE GENOMIC DNA]</scope>
    <source>
        <strain evidence="2 3">KCTC 39551</strain>
    </source>
</reference>
<dbReference type="Proteomes" id="UP000618818">
    <property type="component" value="Unassembled WGS sequence"/>
</dbReference>
<feature type="transmembrane region" description="Helical" evidence="1">
    <location>
        <begin position="148"/>
        <end position="169"/>
    </location>
</feature>
<keyword evidence="1" id="KW-0472">Membrane</keyword>
<feature type="transmembrane region" description="Helical" evidence="1">
    <location>
        <begin position="50"/>
        <end position="70"/>
    </location>
</feature>
<evidence type="ECO:0000313" key="3">
    <source>
        <dbReference type="Proteomes" id="UP000618818"/>
    </source>
</evidence>
<accession>A0ABR8NDU7</accession>
<name>A0ABR8NDU7_9ACTN</name>
<sequence length="177" mass="18487">MTADSRLPAPTTGVSGLLLGAGRGAVLGLAWGLAARIWMRAITDVPEFSWTGTLMILGFAAWLGLGSGLLAAARRGGRKPWWALLGAPGLLLFASPGMVMLPAFLFGGLAFSTHARPWRLIGWLAVATPTTLLVALSRNEPVTDDVLLFAIGGSVMLSVGLALLGAPLWTGRRRAES</sequence>
<comment type="caution">
    <text evidence="2">The sequence shown here is derived from an EMBL/GenBank/DDBJ whole genome shotgun (WGS) entry which is preliminary data.</text>
</comment>
<evidence type="ECO:0000313" key="2">
    <source>
        <dbReference type="EMBL" id="MBD3926303.1"/>
    </source>
</evidence>